<protein>
    <submittedName>
        <fullName evidence="1">Uncharacterized protein</fullName>
    </submittedName>
</protein>
<accession>A0ACC3NTV9</accession>
<evidence type="ECO:0000313" key="1">
    <source>
        <dbReference type="EMBL" id="KAK3722883.1"/>
    </source>
</evidence>
<gene>
    <name evidence="1" type="ORF">LTR37_002028</name>
</gene>
<dbReference type="EMBL" id="JAUTXU010000011">
    <property type="protein sequence ID" value="KAK3722883.1"/>
    <property type="molecule type" value="Genomic_DNA"/>
</dbReference>
<comment type="caution">
    <text evidence="1">The sequence shown here is derived from an EMBL/GenBank/DDBJ whole genome shotgun (WGS) entry which is preliminary data.</text>
</comment>
<evidence type="ECO:0000313" key="2">
    <source>
        <dbReference type="Proteomes" id="UP001281147"/>
    </source>
</evidence>
<reference evidence="1" key="1">
    <citation type="submission" date="2023-07" db="EMBL/GenBank/DDBJ databases">
        <title>Black Yeasts Isolated from many extreme environments.</title>
        <authorList>
            <person name="Coleine C."/>
            <person name="Stajich J.E."/>
            <person name="Selbmann L."/>
        </authorList>
    </citation>
    <scope>NUCLEOTIDE SEQUENCE</scope>
    <source>
        <strain evidence="1">CCFEE 5714</strain>
    </source>
</reference>
<name>A0ACC3NTV9_9PEZI</name>
<proteinExistence type="predicted"/>
<keyword evidence="2" id="KW-1185">Reference proteome</keyword>
<organism evidence="1 2">
    <name type="scientific">Vermiconidia calcicola</name>
    <dbReference type="NCBI Taxonomy" id="1690605"/>
    <lineage>
        <taxon>Eukaryota</taxon>
        <taxon>Fungi</taxon>
        <taxon>Dikarya</taxon>
        <taxon>Ascomycota</taxon>
        <taxon>Pezizomycotina</taxon>
        <taxon>Dothideomycetes</taxon>
        <taxon>Dothideomycetidae</taxon>
        <taxon>Mycosphaerellales</taxon>
        <taxon>Extremaceae</taxon>
        <taxon>Vermiconidia</taxon>
    </lineage>
</organism>
<dbReference type="Proteomes" id="UP001281147">
    <property type="component" value="Unassembled WGS sequence"/>
</dbReference>
<sequence length="339" mass="37685">MKRELLGRLLAIMKRGPVECLTCTDEVPRSEIVSIESMSFCYPCIRSRFEAAVKCRYGNYPVKVGKFRVPEPDDLPSGVLSPDLRRAYYQKKKEYAVAPEDQIFCKAMVLPQHIPDDAPEDPAELNNLLRSLERSECKTFVGKKRDNHVMTIVPCPSCFAAHCEVCGKTLDALVHQCVVVKAKEEEGMIGKRGKEYQICPNNTCKARICLKEACNHMECCGKPVIGGVTHWQIPRAQGGCPQFNHPDEPNATWRNGVPNQGRVIDFAALDDPQAEMLLAALRALPRRNAVAAVEPGANVPRIFNQLPAGVEEPMRLMGEQRNGDLDDDDAELGAEQGDR</sequence>